<name>A0A3E0WZK9_9GAMM</name>
<dbReference type="InterPro" id="IPR036388">
    <property type="entry name" value="WH-like_DNA-bd_sf"/>
</dbReference>
<dbReference type="SMART" id="SM00421">
    <property type="entry name" value="HTH_LUXR"/>
    <property type="match status" value="1"/>
</dbReference>
<evidence type="ECO:0000256" key="1">
    <source>
        <dbReference type="ARBA" id="ARBA00023015"/>
    </source>
</evidence>
<dbReference type="PANTHER" id="PTHR44688">
    <property type="entry name" value="DNA-BINDING TRANSCRIPTIONAL ACTIVATOR DEVR_DOSR"/>
    <property type="match status" value="1"/>
</dbReference>
<dbReference type="SUPFAM" id="SSF75516">
    <property type="entry name" value="Pheromone-binding domain of LuxR-like quorum-sensing transcription factors"/>
    <property type="match status" value="1"/>
</dbReference>
<dbReference type="Proteomes" id="UP000256763">
    <property type="component" value="Unassembled WGS sequence"/>
</dbReference>
<evidence type="ECO:0000313" key="6">
    <source>
        <dbReference type="Proteomes" id="UP000256763"/>
    </source>
</evidence>
<dbReference type="Gene3D" id="3.30.450.80">
    <property type="entry name" value="Transcription factor LuxR-like, autoinducer-binding domain"/>
    <property type="match status" value="1"/>
</dbReference>
<dbReference type="Pfam" id="PF03472">
    <property type="entry name" value="Autoind_bind"/>
    <property type="match status" value="1"/>
</dbReference>
<dbReference type="InterPro" id="IPR000792">
    <property type="entry name" value="Tscrpt_reg_LuxR_C"/>
</dbReference>
<dbReference type="GO" id="GO:0003677">
    <property type="term" value="F:DNA binding"/>
    <property type="evidence" value="ECO:0007669"/>
    <property type="project" value="UniProtKB-KW"/>
</dbReference>
<dbReference type="OrthoDB" id="9774661at2"/>
<protein>
    <recommendedName>
        <fullName evidence="4">HTH luxR-type domain-containing protein</fullName>
    </recommendedName>
</protein>
<keyword evidence="1" id="KW-0805">Transcription regulation</keyword>
<keyword evidence="2" id="KW-0238">DNA-binding</keyword>
<dbReference type="PANTHER" id="PTHR44688:SF16">
    <property type="entry name" value="DNA-BINDING TRANSCRIPTIONAL ACTIVATOR DEVR_DOSR"/>
    <property type="match status" value="1"/>
</dbReference>
<dbReference type="InterPro" id="IPR016032">
    <property type="entry name" value="Sig_transdc_resp-reg_C-effctor"/>
</dbReference>
<evidence type="ECO:0000256" key="2">
    <source>
        <dbReference type="ARBA" id="ARBA00023125"/>
    </source>
</evidence>
<dbReference type="Gene3D" id="1.10.10.10">
    <property type="entry name" value="Winged helix-like DNA-binding domain superfamily/Winged helix DNA-binding domain"/>
    <property type="match status" value="1"/>
</dbReference>
<organism evidence="5 6">
    <name type="scientific">Alkalilimnicola ehrlichii</name>
    <dbReference type="NCBI Taxonomy" id="351052"/>
    <lineage>
        <taxon>Bacteria</taxon>
        <taxon>Pseudomonadati</taxon>
        <taxon>Pseudomonadota</taxon>
        <taxon>Gammaproteobacteria</taxon>
        <taxon>Chromatiales</taxon>
        <taxon>Ectothiorhodospiraceae</taxon>
        <taxon>Alkalilimnicola</taxon>
    </lineage>
</organism>
<evidence type="ECO:0000313" key="5">
    <source>
        <dbReference type="EMBL" id="RFA38521.1"/>
    </source>
</evidence>
<proteinExistence type="predicted"/>
<dbReference type="SUPFAM" id="SSF46894">
    <property type="entry name" value="C-terminal effector domain of the bipartite response regulators"/>
    <property type="match status" value="1"/>
</dbReference>
<reference evidence="6" key="1">
    <citation type="submission" date="2017-05" db="EMBL/GenBank/DDBJ databases">
        <authorList>
            <person name="Sharma S."/>
            <person name="Sidhu C."/>
            <person name="Pinnaka A.K."/>
        </authorList>
    </citation>
    <scope>NUCLEOTIDE SEQUENCE [LARGE SCALE GENOMIC DNA]</scope>
    <source>
        <strain evidence="6">AK93</strain>
    </source>
</reference>
<keyword evidence="6" id="KW-1185">Reference proteome</keyword>
<dbReference type="RefSeq" id="WP_116302631.1">
    <property type="nucleotide sequence ID" value="NZ_NFZV01000012.1"/>
</dbReference>
<sequence length="244" mass="27633">MYCQVSNFFYSNVDTLEKCTSLDEIADVCHAVFANIGCPVFKYAWMPPRYLGINKKLLFFSRPNVSLDSPNANWMRENDPKIKYCAHHVRPAVWDSAFVDRFLCEQPGVVDEVLVFWEHAFGMGMTNLITVPIRGTSGSIGMLSLVSVEQHAVSFPFIEAWAHYLQNRVEHLFAQAQVSEPLSPREIEVLRWVMLGKTAAETGMIMSISENTVLFHLKNLKHKLNVANKYHMVAKALALGILTP</sequence>
<comment type="caution">
    <text evidence="5">The sequence shown here is derived from an EMBL/GenBank/DDBJ whole genome shotgun (WGS) entry which is preliminary data.</text>
</comment>
<dbReference type="InterPro" id="IPR005143">
    <property type="entry name" value="TF_LuxR_autoind-bd_dom"/>
</dbReference>
<evidence type="ECO:0000256" key="3">
    <source>
        <dbReference type="ARBA" id="ARBA00023163"/>
    </source>
</evidence>
<gene>
    <name evidence="5" type="ORF">CAL65_04005</name>
</gene>
<dbReference type="EMBL" id="NFZW01000003">
    <property type="protein sequence ID" value="RFA38521.1"/>
    <property type="molecule type" value="Genomic_DNA"/>
</dbReference>
<evidence type="ECO:0000259" key="4">
    <source>
        <dbReference type="PROSITE" id="PS50043"/>
    </source>
</evidence>
<keyword evidence="3" id="KW-0804">Transcription</keyword>
<dbReference type="InterPro" id="IPR036693">
    <property type="entry name" value="TF_LuxR_autoind-bd_dom_sf"/>
</dbReference>
<accession>A0A3E0WZK9</accession>
<feature type="domain" description="HTH luxR-type" evidence="4">
    <location>
        <begin position="175"/>
        <end position="240"/>
    </location>
</feature>
<dbReference type="Pfam" id="PF00196">
    <property type="entry name" value="GerE"/>
    <property type="match status" value="1"/>
</dbReference>
<dbReference type="CDD" id="cd06170">
    <property type="entry name" value="LuxR_C_like"/>
    <property type="match status" value="1"/>
</dbReference>
<dbReference type="GO" id="GO:0006355">
    <property type="term" value="P:regulation of DNA-templated transcription"/>
    <property type="evidence" value="ECO:0007669"/>
    <property type="project" value="InterPro"/>
</dbReference>
<dbReference type="PROSITE" id="PS50043">
    <property type="entry name" value="HTH_LUXR_2"/>
    <property type="match status" value="1"/>
</dbReference>
<dbReference type="PRINTS" id="PR00038">
    <property type="entry name" value="HTHLUXR"/>
</dbReference>
<dbReference type="AlphaFoldDB" id="A0A3E0WZK9"/>